<keyword evidence="1" id="KW-0812">Transmembrane</keyword>
<keyword evidence="1" id="KW-1133">Transmembrane helix</keyword>
<reference evidence="2 3" key="1">
    <citation type="submission" date="2024-03" db="EMBL/GenBank/DDBJ databases">
        <title>Complete Genome Sequence and Annotation of Ignatzschineria larvae DSM 13226.</title>
        <authorList>
            <person name="Cantrell E."/>
            <person name="Burcham Z.M."/>
        </authorList>
    </citation>
    <scope>NUCLEOTIDE SEQUENCE [LARGE SCALE GENOMIC DNA]</scope>
    <source>
        <strain evidence="2 3">DSM 13226</strain>
    </source>
</reference>
<organism evidence="2 3">
    <name type="scientific">Ignatzschineria larvae DSM 13226</name>
    <dbReference type="NCBI Taxonomy" id="1111732"/>
    <lineage>
        <taxon>Bacteria</taxon>
        <taxon>Pseudomonadati</taxon>
        <taxon>Pseudomonadota</taxon>
        <taxon>Gammaproteobacteria</taxon>
        <taxon>Cardiobacteriales</taxon>
        <taxon>Ignatzschineriaceae</taxon>
        <taxon>Ignatzschineria</taxon>
    </lineage>
</organism>
<evidence type="ECO:0000256" key="1">
    <source>
        <dbReference type="SAM" id="Phobius"/>
    </source>
</evidence>
<keyword evidence="3" id="KW-1185">Reference proteome</keyword>
<evidence type="ECO:0008006" key="4">
    <source>
        <dbReference type="Google" id="ProtNLM"/>
    </source>
</evidence>
<accession>A0ABZ3C0B1</accession>
<proteinExistence type="predicted"/>
<sequence>MEKNSNLTRQENYPIFNVCGLATIALIGGVIGVFCTALYLGKVSVTTALNLELGVIINALIIGFFAYQGAKLALKGVQQQNQFKINVEVISKNRQDWINDLRTKMAEYLNLFNSPDRNASGNIHNIDSLIVMSQKKEKFLQLYYYIILLVSYEARTEKNDQVTEYFIKTLDLSKNLFLVNDSEFKKSYSEKIKKILEFNEKSEFEDYLSIEIAANVIEEQLIICTQKLLKQEWERVKKGE</sequence>
<evidence type="ECO:0000313" key="2">
    <source>
        <dbReference type="EMBL" id="WZW87921.1"/>
    </source>
</evidence>
<protein>
    <recommendedName>
        <fullName evidence="4">5-bromo-4-chloroindolyl phosphate hydrolysis protein</fullName>
    </recommendedName>
</protein>
<dbReference type="RefSeq" id="WP_026879220.1">
    <property type="nucleotide sequence ID" value="NZ_AZOD01000028.1"/>
</dbReference>
<keyword evidence="1" id="KW-0472">Membrane</keyword>
<name>A0ABZ3C0B1_9GAMM</name>
<dbReference type="EMBL" id="CP150637">
    <property type="protein sequence ID" value="WZW87921.1"/>
    <property type="molecule type" value="Genomic_DNA"/>
</dbReference>
<feature type="transmembrane region" description="Helical" evidence="1">
    <location>
        <begin position="12"/>
        <end position="41"/>
    </location>
</feature>
<evidence type="ECO:0000313" key="3">
    <source>
        <dbReference type="Proteomes" id="UP001449178"/>
    </source>
</evidence>
<dbReference type="Proteomes" id="UP001449178">
    <property type="component" value="Chromosome"/>
</dbReference>
<gene>
    <name evidence="2" type="ORF">WMO13_00645</name>
</gene>
<feature type="transmembrane region" description="Helical" evidence="1">
    <location>
        <begin position="53"/>
        <end position="74"/>
    </location>
</feature>